<dbReference type="KEGG" id="hoh:Hoch_0607"/>
<organism evidence="1 2">
    <name type="scientific">Haliangium ochraceum (strain DSM 14365 / JCM 11303 / SMP-2)</name>
    <dbReference type="NCBI Taxonomy" id="502025"/>
    <lineage>
        <taxon>Bacteria</taxon>
        <taxon>Pseudomonadati</taxon>
        <taxon>Myxococcota</taxon>
        <taxon>Polyangia</taxon>
        <taxon>Haliangiales</taxon>
        <taxon>Kofleriaceae</taxon>
        <taxon>Haliangium</taxon>
    </lineage>
</organism>
<keyword evidence="2" id="KW-1185">Reference proteome</keyword>
<reference evidence="1 2" key="1">
    <citation type="journal article" date="2010" name="Stand. Genomic Sci.">
        <title>Complete genome sequence of Haliangium ochraceum type strain (SMP-2).</title>
        <authorList>
            <consortium name="US DOE Joint Genome Institute (JGI-PGF)"/>
            <person name="Ivanova N."/>
            <person name="Daum C."/>
            <person name="Lang E."/>
            <person name="Abt B."/>
            <person name="Kopitz M."/>
            <person name="Saunders E."/>
            <person name="Lapidus A."/>
            <person name="Lucas S."/>
            <person name="Glavina Del Rio T."/>
            <person name="Nolan M."/>
            <person name="Tice H."/>
            <person name="Copeland A."/>
            <person name="Cheng J.F."/>
            <person name="Chen F."/>
            <person name="Bruce D."/>
            <person name="Goodwin L."/>
            <person name="Pitluck S."/>
            <person name="Mavromatis K."/>
            <person name="Pati A."/>
            <person name="Mikhailova N."/>
            <person name="Chen A."/>
            <person name="Palaniappan K."/>
            <person name="Land M."/>
            <person name="Hauser L."/>
            <person name="Chang Y.J."/>
            <person name="Jeffries C.D."/>
            <person name="Detter J.C."/>
            <person name="Brettin T."/>
            <person name="Rohde M."/>
            <person name="Goker M."/>
            <person name="Bristow J."/>
            <person name="Markowitz V."/>
            <person name="Eisen J.A."/>
            <person name="Hugenholtz P."/>
            <person name="Kyrpides N.C."/>
            <person name="Klenk H.P."/>
        </authorList>
    </citation>
    <scope>NUCLEOTIDE SEQUENCE [LARGE SCALE GENOMIC DNA]</scope>
    <source>
        <strain evidence="2">DSM 14365 / CIP 107738 / JCM 11303 / AJ 13395 / SMP-2</strain>
    </source>
</reference>
<gene>
    <name evidence="1" type="ordered locus">Hoch_0607</name>
</gene>
<dbReference type="HOGENOM" id="CLU_3290537_0_0_7"/>
<name>D0LLM7_HALO1</name>
<dbReference type="RefSeq" id="WP_012825871.1">
    <property type="nucleotide sequence ID" value="NC_013440.1"/>
</dbReference>
<dbReference type="Proteomes" id="UP000001880">
    <property type="component" value="Chromosome"/>
</dbReference>
<dbReference type="EMBL" id="CP001804">
    <property type="protein sequence ID" value="ACY13244.1"/>
    <property type="molecule type" value="Genomic_DNA"/>
</dbReference>
<proteinExistence type="predicted"/>
<evidence type="ECO:0000313" key="1">
    <source>
        <dbReference type="EMBL" id="ACY13244.1"/>
    </source>
</evidence>
<sequence length="40" mass="4222">MYVSIPTGDAAADAAEVSTIEGILEHARNELSHLSLGILR</sequence>
<dbReference type="AlphaFoldDB" id="D0LLM7"/>
<accession>D0LLM7</accession>
<evidence type="ECO:0000313" key="2">
    <source>
        <dbReference type="Proteomes" id="UP000001880"/>
    </source>
</evidence>
<protein>
    <submittedName>
        <fullName evidence="1">Uncharacterized protein</fullName>
    </submittedName>
</protein>